<proteinExistence type="predicted"/>
<name>A0A5C3PU79_9APHY</name>
<evidence type="ECO:0000256" key="1">
    <source>
        <dbReference type="SAM" id="MobiDB-lite"/>
    </source>
</evidence>
<protein>
    <submittedName>
        <fullName evidence="2">Uncharacterized protein</fullName>
    </submittedName>
</protein>
<feature type="region of interest" description="Disordered" evidence="1">
    <location>
        <begin position="240"/>
        <end position="274"/>
    </location>
</feature>
<keyword evidence="3" id="KW-1185">Reference proteome</keyword>
<evidence type="ECO:0000313" key="2">
    <source>
        <dbReference type="EMBL" id="TFK93102.1"/>
    </source>
</evidence>
<organism evidence="2 3">
    <name type="scientific">Polyporus arcularius HHB13444</name>
    <dbReference type="NCBI Taxonomy" id="1314778"/>
    <lineage>
        <taxon>Eukaryota</taxon>
        <taxon>Fungi</taxon>
        <taxon>Dikarya</taxon>
        <taxon>Basidiomycota</taxon>
        <taxon>Agaricomycotina</taxon>
        <taxon>Agaricomycetes</taxon>
        <taxon>Polyporales</taxon>
        <taxon>Polyporaceae</taxon>
        <taxon>Polyporus</taxon>
    </lineage>
</organism>
<feature type="compositionally biased region" description="Basic residues" evidence="1">
    <location>
        <begin position="66"/>
        <end position="81"/>
    </location>
</feature>
<accession>A0A5C3PU79</accession>
<dbReference type="InParanoid" id="A0A5C3PU79"/>
<dbReference type="EMBL" id="ML210987">
    <property type="protein sequence ID" value="TFK93102.1"/>
    <property type="molecule type" value="Genomic_DNA"/>
</dbReference>
<reference evidence="2 3" key="1">
    <citation type="journal article" date="2019" name="Nat. Ecol. Evol.">
        <title>Megaphylogeny resolves global patterns of mushroom evolution.</title>
        <authorList>
            <person name="Varga T."/>
            <person name="Krizsan K."/>
            <person name="Foldi C."/>
            <person name="Dima B."/>
            <person name="Sanchez-Garcia M."/>
            <person name="Sanchez-Ramirez S."/>
            <person name="Szollosi G.J."/>
            <person name="Szarkandi J.G."/>
            <person name="Papp V."/>
            <person name="Albert L."/>
            <person name="Andreopoulos W."/>
            <person name="Angelini C."/>
            <person name="Antonin V."/>
            <person name="Barry K.W."/>
            <person name="Bougher N.L."/>
            <person name="Buchanan P."/>
            <person name="Buyck B."/>
            <person name="Bense V."/>
            <person name="Catcheside P."/>
            <person name="Chovatia M."/>
            <person name="Cooper J."/>
            <person name="Damon W."/>
            <person name="Desjardin D."/>
            <person name="Finy P."/>
            <person name="Geml J."/>
            <person name="Haridas S."/>
            <person name="Hughes K."/>
            <person name="Justo A."/>
            <person name="Karasinski D."/>
            <person name="Kautmanova I."/>
            <person name="Kiss B."/>
            <person name="Kocsube S."/>
            <person name="Kotiranta H."/>
            <person name="LaButti K.M."/>
            <person name="Lechner B.E."/>
            <person name="Liimatainen K."/>
            <person name="Lipzen A."/>
            <person name="Lukacs Z."/>
            <person name="Mihaltcheva S."/>
            <person name="Morgado L.N."/>
            <person name="Niskanen T."/>
            <person name="Noordeloos M.E."/>
            <person name="Ohm R.A."/>
            <person name="Ortiz-Santana B."/>
            <person name="Ovrebo C."/>
            <person name="Racz N."/>
            <person name="Riley R."/>
            <person name="Savchenko A."/>
            <person name="Shiryaev A."/>
            <person name="Soop K."/>
            <person name="Spirin V."/>
            <person name="Szebenyi C."/>
            <person name="Tomsovsky M."/>
            <person name="Tulloss R.E."/>
            <person name="Uehling J."/>
            <person name="Grigoriev I.V."/>
            <person name="Vagvolgyi C."/>
            <person name="Papp T."/>
            <person name="Martin F.M."/>
            <person name="Miettinen O."/>
            <person name="Hibbett D.S."/>
            <person name="Nagy L.G."/>
        </authorList>
    </citation>
    <scope>NUCLEOTIDE SEQUENCE [LARGE SCALE GENOMIC DNA]</scope>
    <source>
        <strain evidence="2 3">HHB13444</strain>
    </source>
</reference>
<sequence>MALEEHEGEKLVFVGRQHQSSLNRVSQEREAPYARAAKCTKGRDAHRSSWPTNESQTDEAAGCARSLRRIPKSASTPRRRGVSPGPEGGFTRVHRDKLGFFRPDPGADCISGATLGLFRPDPARVDREGLECSDLSPLTKMDARGVLCGVSLAALVLSSLQESRQKRQQFCSGRLEPRDRDRAAIGGLGHAIERCRVVSLSWSSSLSTSPPSPRPLPTLHETRPSSFDRLYSTANALRQRRRQPADCELRRWGRTGGGGRPGDDLRKANATLGG</sequence>
<evidence type="ECO:0000313" key="3">
    <source>
        <dbReference type="Proteomes" id="UP000308197"/>
    </source>
</evidence>
<dbReference type="AlphaFoldDB" id="A0A5C3PU79"/>
<dbReference type="Proteomes" id="UP000308197">
    <property type="component" value="Unassembled WGS sequence"/>
</dbReference>
<feature type="region of interest" description="Disordered" evidence="1">
    <location>
        <begin position="19"/>
        <end position="93"/>
    </location>
</feature>
<feature type="region of interest" description="Disordered" evidence="1">
    <location>
        <begin position="203"/>
        <end position="224"/>
    </location>
</feature>
<gene>
    <name evidence="2" type="ORF">K466DRAFT_161311</name>
</gene>